<keyword evidence="2" id="KW-1185">Reference proteome</keyword>
<reference evidence="1" key="1">
    <citation type="submission" date="2023-05" db="EMBL/GenBank/DDBJ databases">
        <title>Nepenthes gracilis genome sequencing.</title>
        <authorList>
            <person name="Fukushima K."/>
        </authorList>
    </citation>
    <scope>NUCLEOTIDE SEQUENCE</scope>
    <source>
        <strain evidence="1">SING2019-196</strain>
    </source>
</reference>
<proteinExistence type="predicted"/>
<dbReference type="EMBL" id="BSYO01000022">
    <property type="protein sequence ID" value="GMH20992.1"/>
    <property type="molecule type" value="Genomic_DNA"/>
</dbReference>
<evidence type="ECO:0000313" key="1">
    <source>
        <dbReference type="EMBL" id="GMH20992.1"/>
    </source>
</evidence>
<evidence type="ECO:0000313" key="2">
    <source>
        <dbReference type="Proteomes" id="UP001279734"/>
    </source>
</evidence>
<protein>
    <submittedName>
        <fullName evidence="1">Uncharacterized protein</fullName>
    </submittedName>
</protein>
<organism evidence="1 2">
    <name type="scientific">Nepenthes gracilis</name>
    <name type="common">Slender pitcher plant</name>
    <dbReference type="NCBI Taxonomy" id="150966"/>
    <lineage>
        <taxon>Eukaryota</taxon>
        <taxon>Viridiplantae</taxon>
        <taxon>Streptophyta</taxon>
        <taxon>Embryophyta</taxon>
        <taxon>Tracheophyta</taxon>
        <taxon>Spermatophyta</taxon>
        <taxon>Magnoliopsida</taxon>
        <taxon>eudicotyledons</taxon>
        <taxon>Gunneridae</taxon>
        <taxon>Pentapetalae</taxon>
        <taxon>Caryophyllales</taxon>
        <taxon>Nepenthaceae</taxon>
        <taxon>Nepenthes</taxon>
    </lineage>
</organism>
<sequence>MLPVVAGHGVFGMLFVHDVVGEDSTCFDGGVWFEFRPGFVVSLLDESSRIGFLMVGVGFLYELSLVLRRLLLDGADVLWPGVADGSSSI</sequence>
<dbReference type="Proteomes" id="UP001279734">
    <property type="component" value="Unassembled WGS sequence"/>
</dbReference>
<name>A0AAD3T1L9_NEPGR</name>
<accession>A0AAD3T1L9</accession>
<dbReference type="AlphaFoldDB" id="A0AAD3T1L9"/>
<comment type="caution">
    <text evidence="1">The sequence shown here is derived from an EMBL/GenBank/DDBJ whole genome shotgun (WGS) entry which is preliminary data.</text>
</comment>
<gene>
    <name evidence="1" type="ORF">Nepgr_022834</name>
</gene>